<feature type="region of interest" description="Disordered" evidence="1">
    <location>
        <begin position="20"/>
        <end position="43"/>
    </location>
</feature>
<keyword evidence="3" id="KW-1185">Reference proteome</keyword>
<organism evidence="2 3">
    <name type="scientific">Goodea atripinnis</name>
    <dbReference type="NCBI Taxonomy" id="208336"/>
    <lineage>
        <taxon>Eukaryota</taxon>
        <taxon>Metazoa</taxon>
        <taxon>Chordata</taxon>
        <taxon>Craniata</taxon>
        <taxon>Vertebrata</taxon>
        <taxon>Euteleostomi</taxon>
        <taxon>Actinopterygii</taxon>
        <taxon>Neopterygii</taxon>
        <taxon>Teleostei</taxon>
        <taxon>Neoteleostei</taxon>
        <taxon>Acanthomorphata</taxon>
        <taxon>Ovalentaria</taxon>
        <taxon>Atherinomorphae</taxon>
        <taxon>Cyprinodontiformes</taxon>
        <taxon>Goodeidae</taxon>
        <taxon>Goodea</taxon>
    </lineage>
</organism>
<evidence type="ECO:0000313" key="3">
    <source>
        <dbReference type="Proteomes" id="UP001476798"/>
    </source>
</evidence>
<name>A0ABV0PF69_9TELE</name>
<protein>
    <submittedName>
        <fullName evidence="2">Uncharacterized protein</fullName>
    </submittedName>
</protein>
<accession>A0ABV0PF69</accession>
<evidence type="ECO:0000256" key="1">
    <source>
        <dbReference type="SAM" id="MobiDB-lite"/>
    </source>
</evidence>
<proteinExistence type="predicted"/>
<comment type="caution">
    <text evidence="2">The sequence shown here is derived from an EMBL/GenBank/DDBJ whole genome shotgun (WGS) entry which is preliminary data.</text>
</comment>
<dbReference type="EMBL" id="JAHRIO010071531">
    <property type="protein sequence ID" value="MEQ2182083.1"/>
    <property type="molecule type" value="Genomic_DNA"/>
</dbReference>
<gene>
    <name evidence="2" type="ORF">GOODEAATRI_018420</name>
</gene>
<reference evidence="2 3" key="1">
    <citation type="submission" date="2021-06" db="EMBL/GenBank/DDBJ databases">
        <authorList>
            <person name="Palmer J.M."/>
        </authorList>
    </citation>
    <scope>NUCLEOTIDE SEQUENCE [LARGE SCALE GENOMIC DNA]</scope>
    <source>
        <strain evidence="2 3">GA_2019</strain>
        <tissue evidence="2">Muscle</tissue>
    </source>
</reference>
<dbReference type="Proteomes" id="UP001476798">
    <property type="component" value="Unassembled WGS sequence"/>
</dbReference>
<sequence>MNFRRRRRLIELLHERSRGIPESHDSPFCLRKQQSDGGNTSFLSDTRTEAHSHLVMLVPTVYKDNTGVLFVLWVMLWAGALWCEEANPVTSRRWILVDPLLRLA</sequence>
<evidence type="ECO:0000313" key="2">
    <source>
        <dbReference type="EMBL" id="MEQ2182083.1"/>
    </source>
</evidence>